<gene>
    <name evidence="3" type="primary">yisK_16</name>
    <name evidence="3" type="ORF">SDC9_166613</name>
</gene>
<dbReference type="GO" id="GO:0018773">
    <property type="term" value="F:acetylpyruvate hydrolase activity"/>
    <property type="evidence" value="ECO:0007669"/>
    <property type="project" value="TreeGrafter"/>
</dbReference>
<name>A0A645FZ93_9ZZZZ</name>
<proteinExistence type="predicted"/>
<dbReference type="GO" id="GO:0046872">
    <property type="term" value="F:metal ion binding"/>
    <property type="evidence" value="ECO:0007669"/>
    <property type="project" value="UniProtKB-KW"/>
</dbReference>
<dbReference type="PANTHER" id="PTHR11820:SF7">
    <property type="entry name" value="ACYLPYRUVASE FAHD1, MITOCHONDRIAL"/>
    <property type="match status" value="1"/>
</dbReference>
<dbReference type="SUPFAM" id="SSF56529">
    <property type="entry name" value="FAH"/>
    <property type="match status" value="1"/>
</dbReference>
<dbReference type="InterPro" id="IPR011234">
    <property type="entry name" value="Fumarylacetoacetase-like_C"/>
</dbReference>
<protein>
    <recommendedName>
        <fullName evidence="2">Fumarylacetoacetase-like C-terminal domain-containing protein</fullName>
    </recommendedName>
</protein>
<feature type="domain" description="Fumarylacetoacetase-like C-terminal" evidence="2">
    <location>
        <begin position="2"/>
        <end position="119"/>
    </location>
</feature>
<evidence type="ECO:0000259" key="2">
    <source>
        <dbReference type="Pfam" id="PF01557"/>
    </source>
</evidence>
<dbReference type="Gene3D" id="3.90.850.10">
    <property type="entry name" value="Fumarylacetoacetase-like, C-terminal domain"/>
    <property type="match status" value="1"/>
</dbReference>
<keyword evidence="1" id="KW-0479">Metal-binding</keyword>
<dbReference type="AlphaFoldDB" id="A0A645FZ93"/>
<reference evidence="3" key="1">
    <citation type="submission" date="2019-08" db="EMBL/GenBank/DDBJ databases">
        <authorList>
            <person name="Kucharzyk K."/>
            <person name="Murdoch R.W."/>
            <person name="Higgins S."/>
            <person name="Loffler F."/>
        </authorList>
    </citation>
    <scope>NUCLEOTIDE SEQUENCE</scope>
</reference>
<comment type="caution">
    <text evidence="3">The sequence shown here is derived from an EMBL/GenBank/DDBJ whole genome shotgun (WGS) entry which is preliminary data.</text>
</comment>
<organism evidence="3">
    <name type="scientific">bioreactor metagenome</name>
    <dbReference type="NCBI Taxonomy" id="1076179"/>
    <lineage>
        <taxon>unclassified sequences</taxon>
        <taxon>metagenomes</taxon>
        <taxon>ecological metagenomes</taxon>
    </lineage>
</organism>
<dbReference type="Pfam" id="PF01557">
    <property type="entry name" value="FAA_hydrolase"/>
    <property type="match status" value="1"/>
</dbReference>
<sequence>MGYTIGNDVTARDLQERDGQWTRAKGFDTFCPIGPYIETDLDAADTLITCRVNAELRQMSSTKEMVFTIPQIVAFVSSVMTLEPGDPIFTGTPSGVGVIEDGDSVEITIEGIGQLRNSVEAG</sequence>
<dbReference type="InterPro" id="IPR036663">
    <property type="entry name" value="Fumarylacetoacetase_C_sf"/>
</dbReference>
<dbReference type="EMBL" id="VSSQ01066764">
    <property type="protein sequence ID" value="MPN19246.1"/>
    <property type="molecule type" value="Genomic_DNA"/>
</dbReference>
<evidence type="ECO:0000256" key="1">
    <source>
        <dbReference type="ARBA" id="ARBA00022723"/>
    </source>
</evidence>
<dbReference type="PANTHER" id="PTHR11820">
    <property type="entry name" value="ACYLPYRUVASE"/>
    <property type="match status" value="1"/>
</dbReference>
<evidence type="ECO:0000313" key="3">
    <source>
        <dbReference type="EMBL" id="MPN19246.1"/>
    </source>
</evidence>
<accession>A0A645FZ93</accession>